<dbReference type="GO" id="GO:0016787">
    <property type="term" value="F:hydrolase activity"/>
    <property type="evidence" value="ECO:0007669"/>
    <property type="project" value="UniProtKB-KW"/>
</dbReference>
<comment type="caution">
    <text evidence="9">The sequence shown here is derived from an EMBL/GenBank/DDBJ whole genome shotgun (WGS) entry which is preliminary data.</text>
</comment>
<evidence type="ECO:0000256" key="6">
    <source>
        <dbReference type="ARBA" id="ARBA00022801"/>
    </source>
</evidence>
<proteinExistence type="inferred from homology"/>
<dbReference type="EMBL" id="BGZK01000033">
    <property type="protein sequence ID" value="GBP08870.1"/>
    <property type="molecule type" value="Genomic_DNA"/>
</dbReference>
<comment type="similarity">
    <text evidence="3">Belongs to the HARBI1 family.</text>
</comment>
<keyword evidence="4" id="KW-0540">Nuclease</keyword>
<evidence type="ECO:0000256" key="2">
    <source>
        <dbReference type="ARBA" id="ARBA00004123"/>
    </source>
</evidence>
<keyword evidence="5" id="KW-0479">Metal-binding</keyword>
<evidence type="ECO:0000256" key="7">
    <source>
        <dbReference type="ARBA" id="ARBA00023242"/>
    </source>
</evidence>
<dbReference type="InterPro" id="IPR045249">
    <property type="entry name" value="HARBI1-like"/>
</dbReference>
<keyword evidence="10" id="KW-1185">Reference proteome</keyword>
<dbReference type="GO" id="GO:0005634">
    <property type="term" value="C:nucleus"/>
    <property type="evidence" value="ECO:0007669"/>
    <property type="project" value="UniProtKB-SubCell"/>
</dbReference>
<reference evidence="9 10" key="1">
    <citation type="journal article" date="2019" name="Commun. Biol.">
        <title>The bagworm genome reveals a unique fibroin gene that provides high tensile strength.</title>
        <authorList>
            <person name="Kono N."/>
            <person name="Nakamura H."/>
            <person name="Ohtoshi R."/>
            <person name="Tomita M."/>
            <person name="Numata K."/>
            <person name="Arakawa K."/>
        </authorList>
    </citation>
    <scope>NUCLEOTIDE SEQUENCE [LARGE SCALE GENOMIC DNA]</scope>
</reference>
<dbReference type="GO" id="GO:0004518">
    <property type="term" value="F:nuclease activity"/>
    <property type="evidence" value="ECO:0007669"/>
    <property type="project" value="UniProtKB-KW"/>
</dbReference>
<dbReference type="AlphaFoldDB" id="A0A4C1T5M0"/>
<feature type="domain" description="DDE Tnp4" evidence="8">
    <location>
        <begin position="177"/>
        <end position="305"/>
    </location>
</feature>
<accession>A0A4C1T5M0</accession>
<evidence type="ECO:0000256" key="5">
    <source>
        <dbReference type="ARBA" id="ARBA00022723"/>
    </source>
</evidence>
<dbReference type="Pfam" id="PF13359">
    <property type="entry name" value="DDE_Tnp_4"/>
    <property type="match status" value="1"/>
</dbReference>
<keyword evidence="6" id="KW-0378">Hydrolase</keyword>
<dbReference type="Proteomes" id="UP000299102">
    <property type="component" value="Unassembled WGS sequence"/>
</dbReference>
<evidence type="ECO:0000313" key="9">
    <source>
        <dbReference type="EMBL" id="GBP08870.1"/>
    </source>
</evidence>
<evidence type="ECO:0000256" key="4">
    <source>
        <dbReference type="ARBA" id="ARBA00022722"/>
    </source>
</evidence>
<evidence type="ECO:0000313" key="10">
    <source>
        <dbReference type="Proteomes" id="UP000299102"/>
    </source>
</evidence>
<dbReference type="PANTHER" id="PTHR22930">
    <property type="match status" value="1"/>
</dbReference>
<keyword evidence="7" id="KW-0539">Nucleus</keyword>
<dbReference type="GO" id="GO:0046872">
    <property type="term" value="F:metal ion binding"/>
    <property type="evidence" value="ECO:0007669"/>
    <property type="project" value="UniProtKB-KW"/>
</dbReference>
<dbReference type="OrthoDB" id="652136at2759"/>
<comment type="cofactor">
    <cofactor evidence="1">
        <name>a divalent metal cation</name>
        <dbReference type="ChEBI" id="CHEBI:60240"/>
    </cofactor>
</comment>
<dbReference type="STRING" id="151549.A0A4C1T5M0"/>
<evidence type="ECO:0000259" key="8">
    <source>
        <dbReference type="Pfam" id="PF13359"/>
    </source>
</evidence>
<dbReference type="PANTHER" id="PTHR22930:SF269">
    <property type="entry name" value="NUCLEASE HARBI1-LIKE PROTEIN"/>
    <property type="match status" value="1"/>
</dbReference>
<gene>
    <name evidence="9" type="ORF">EVAR_78266_1</name>
</gene>
<organism evidence="9 10">
    <name type="scientific">Eumeta variegata</name>
    <name type="common">Bagworm moth</name>
    <name type="synonym">Eumeta japonica</name>
    <dbReference type="NCBI Taxonomy" id="151549"/>
    <lineage>
        <taxon>Eukaryota</taxon>
        <taxon>Metazoa</taxon>
        <taxon>Ecdysozoa</taxon>
        <taxon>Arthropoda</taxon>
        <taxon>Hexapoda</taxon>
        <taxon>Insecta</taxon>
        <taxon>Pterygota</taxon>
        <taxon>Neoptera</taxon>
        <taxon>Endopterygota</taxon>
        <taxon>Lepidoptera</taxon>
        <taxon>Glossata</taxon>
        <taxon>Ditrysia</taxon>
        <taxon>Tineoidea</taxon>
        <taxon>Psychidae</taxon>
        <taxon>Oiketicinae</taxon>
        <taxon>Eumeta</taxon>
    </lineage>
</organism>
<dbReference type="InterPro" id="IPR027806">
    <property type="entry name" value="HARBI1_dom"/>
</dbReference>
<name>A0A4C1T5M0_EUMVA</name>
<protein>
    <submittedName>
        <fullName evidence="9">Protein ALP1-like</fullName>
    </submittedName>
</protein>
<evidence type="ECO:0000256" key="1">
    <source>
        <dbReference type="ARBA" id="ARBA00001968"/>
    </source>
</evidence>
<sequence>MQLLLLGHDIVRSAAAAVVSGRNKYIAMNEVCYKPLLPAASRANLPARSAPRGVVSGRNKDTDEYKAKMSVASFDFLYDCVENGLKPSEDAIRYCISPKEKLIVTLRYLASGSSLAELQYGYKIGKSTLSAIIQQVCQVLWRNLRAMVMSPPTADMWIQISKEFANKAYFPNCIGALDGKHVRLIQPQHSRSMYYNYKHFFSLVLMALCDSNYCFIRVDVGAYGKDSDSGVFKETSFYKKLSENLLNIPEPRSITDNENNAFELPYVIVADEAFGMTKNLMRPYGGKMLSKEKKIFNYRLSLARRTRDGIKSEDMNCPAPLPDINSTHTGRAIHEADNVRTKLTNYFLCEGRYRFVEFEPRGAARHRAVQVLARGRAQRAVSRGDVDNTSCLLRSCTARSQFRASVRSYELSLRDVTTQSGANGILTEWIKR</sequence>
<evidence type="ECO:0000256" key="3">
    <source>
        <dbReference type="ARBA" id="ARBA00006958"/>
    </source>
</evidence>
<comment type="subcellular location">
    <subcellularLocation>
        <location evidence="2">Nucleus</location>
    </subcellularLocation>
</comment>